<feature type="transmembrane region" description="Helical" evidence="1">
    <location>
        <begin position="12"/>
        <end position="40"/>
    </location>
</feature>
<sequence length="189" mass="21117">MFFRFVFQIISIFLSLGVGVIAGAVVVGGVAGAWVFLWLLEVRSCSKPSNHIEELVHSSNVRMCALFGNDDNLSVRRFAHDFDFNDDSGDRQKSHYTQLSVVKCDSGKNSKRGLVIASVSHYFDLNSNPVDYSSNDGNFDAGFHFEICEMDNAIVRSTFEPLKIQRICKHVAHNQVSSKKHGKADTNIR</sequence>
<accession>A0AAN9E8T0</accession>
<keyword evidence="1" id="KW-0472">Membrane</keyword>
<evidence type="ECO:0000256" key="1">
    <source>
        <dbReference type="SAM" id="Phobius"/>
    </source>
</evidence>
<keyword evidence="1" id="KW-0812">Transmembrane</keyword>
<name>A0AAN9E8T0_CROPI</name>
<evidence type="ECO:0000313" key="2">
    <source>
        <dbReference type="EMBL" id="KAK7251260.1"/>
    </source>
</evidence>
<comment type="caution">
    <text evidence="2">The sequence shown here is derived from an EMBL/GenBank/DDBJ whole genome shotgun (WGS) entry which is preliminary data.</text>
</comment>
<protein>
    <submittedName>
        <fullName evidence="2">Uncharacterized protein</fullName>
    </submittedName>
</protein>
<keyword evidence="1" id="KW-1133">Transmembrane helix</keyword>
<evidence type="ECO:0000313" key="3">
    <source>
        <dbReference type="Proteomes" id="UP001372338"/>
    </source>
</evidence>
<organism evidence="2 3">
    <name type="scientific">Crotalaria pallida</name>
    <name type="common">Smooth rattlebox</name>
    <name type="synonym">Crotalaria striata</name>
    <dbReference type="NCBI Taxonomy" id="3830"/>
    <lineage>
        <taxon>Eukaryota</taxon>
        <taxon>Viridiplantae</taxon>
        <taxon>Streptophyta</taxon>
        <taxon>Embryophyta</taxon>
        <taxon>Tracheophyta</taxon>
        <taxon>Spermatophyta</taxon>
        <taxon>Magnoliopsida</taxon>
        <taxon>eudicotyledons</taxon>
        <taxon>Gunneridae</taxon>
        <taxon>Pentapetalae</taxon>
        <taxon>rosids</taxon>
        <taxon>fabids</taxon>
        <taxon>Fabales</taxon>
        <taxon>Fabaceae</taxon>
        <taxon>Papilionoideae</taxon>
        <taxon>50 kb inversion clade</taxon>
        <taxon>genistoids sensu lato</taxon>
        <taxon>core genistoids</taxon>
        <taxon>Crotalarieae</taxon>
        <taxon>Crotalaria</taxon>
    </lineage>
</organism>
<proteinExistence type="predicted"/>
<reference evidence="2 3" key="1">
    <citation type="submission" date="2024-01" db="EMBL/GenBank/DDBJ databases">
        <title>The genomes of 5 underutilized Papilionoideae crops provide insights into root nodulation and disease resistanc.</title>
        <authorList>
            <person name="Yuan L."/>
        </authorList>
    </citation>
    <scope>NUCLEOTIDE SEQUENCE [LARGE SCALE GENOMIC DNA]</scope>
    <source>
        <strain evidence="2">ZHUSHIDOU_FW_LH</strain>
        <tissue evidence="2">Leaf</tissue>
    </source>
</reference>
<dbReference type="Proteomes" id="UP001372338">
    <property type="component" value="Unassembled WGS sequence"/>
</dbReference>
<dbReference type="AlphaFoldDB" id="A0AAN9E8T0"/>
<keyword evidence="3" id="KW-1185">Reference proteome</keyword>
<gene>
    <name evidence="2" type="ORF">RIF29_34301</name>
</gene>
<dbReference type="EMBL" id="JAYWIO010000007">
    <property type="protein sequence ID" value="KAK7251260.1"/>
    <property type="molecule type" value="Genomic_DNA"/>
</dbReference>